<protein>
    <submittedName>
        <fullName evidence="2">HD domain-containing protein</fullName>
    </submittedName>
</protein>
<feature type="compositionally biased region" description="Low complexity" evidence="1">
    <location>
        <begin position="1"/>
        <end position="23"/>
    </location>
</feature>
<evidence type="ECO:0000256" key="1">
    <source>
        <dbReference type="SAM" id="MobiDB-lite"/>
    </source>
</evidence>
<evidence type="ECO:0000313" key="3">
    <source>
        <dbReference type="Proteomes" id="UP001291653"/>
    </source>
</evidence>
<evidence type="ECO:0000313" key="2">
    <source>
        <dbReference type="EMBL" id="GLF92633.1"/>
    </source>
</evidence>
<reference evidence="2 3" key="1">
    <citation type="submission" date="2022-10" db="EMBL/GenBank/DDBJ databases">
        <title>Draft genome sequence of Streptomyces sp. YSPA8.</title>
        <authorList>
            <person name="Moriuchi R."/>
            <person name="Dohra H."/>
            <person name="Yamamura H."/>
            <person name="Kodani S."/>
        </authorList>
    </citation>
    <scope>NUCLEOTIDE SEQUENCE [LARGE SCALE GENOMIC DNA]</scope>
    <source>
        <strain evidence="2 3">YSPA8</strain>
    </source>
</reference>
<proteinExistence type="predicted"/>
<organism evidence="2 3">
    <name type="scientific">Streptomyces yaizuensis</name>
    <dbReference type="NCBI Taxonomy" id="2989713"/>
    <lineage>
        <taxon>Bacteria</taxon>
        <taxon>Bacillati</taxon>
        <taxon>Actinomycetota</taxon>
        <taxon>Actinomycetes</taxon>
        <taxon>Kitasatosporales</taxon>
        <taxon>Streptomycetaceae</taxon>
        <taxon>Streptomyces</taxon>
    </lineage>
</organism>
<dbReference type="SUPFAM" id="SSF109604">
    <property type="entry name" value="HD-domain/PDEase-like"/>
    <property type="match status" value="1"/>
</dbReference>
<sequence length="179" mass="19634">MRRTARLAAAPNPATTTAPSPARHGCGDRSASRLWTLAEIETVARRAHAGHTDRTGQPYAEHIAAVAEGVRARGGTAEQIAAGWLHDTVEHHRRPPEWLRSAPLPQSVKDMVTALTRGEDEDLESYVGRIHETPGARLVKEADLASNTDPERLAALDAPTRDRLTEKYTRTRTLLGRSR</sequence>
<feature type="region of interest" description="Disordered" evidence="1">
    <location>
        <begin position="1"/>
        <end position="29"/>
    </location>
</feature>
<dbReference type="Proteomes" id="UP001291653">
    <property type="component" value="Unassembled WGS sequence"/>
</dbReference>
<accession>A0ABQ5NR61</accession>
<dbReference type="EMBL" id="BSBI01000001">
    <property type="protein sequence ID" value="GLF92633.1"/>
    <property type="molecule type" value="Genomic_DNA"/>
</dbReference>
<name>A0ABQ5NR61_9ACTN</name>
<keyword evidence="3" id="KW-1185">Reference proteome</keyword>
<dbReference type="Gene3D" id="1.10.3210.10">
    <property type="entry name" value="Hypothetical protein af1432"/>
    <property type="match status" value="1"/>
</dbReference>
<gene>
    <name evidence="2" type="ORF">SYYSPA8_00070</name>
</gene>
<comment type="caution">
    <text evidence="2">The sequence shown here is derived from an EMBL/GenBank/DDBJ whole genome shotgun (WGS) entry which is preliminary data.</text>
</comment>
<dbReference type="Pfam" id="PF13328">
    <property type="entry name" value="HD_4"/>
    <property type="match status" value="1"/>
</dbReference>